<dbReference type="GO" id="GO:0009897">
    <property type="term" value="C:external side of plasma membrane"/>
    <property type="evidence" value="ECO:0007669"/>
    <property type="project" value="TreeGrafter"/>
</dbReference>
<evidence type="ECO:0000256" key="3">
    <source>
        <dbReference type="ARBA" id="ARBA00022692"/>
    </source>
</evidence>
<feature type="region of interest" description="Disordered" evidence="9">
    <location>
        <begin position="378"/>
        <end position="405"/>
    </location>
</feature>
<dbReference type="GO" id="GO:0004896">
    <property type="term" value="F:cytokine receptor activity"/>
    <property type="evidence" value="ECO:0007669"/>
    <property type="project" value="InterPro"/>
</dbReference>
<accession>A0A6J0UQL9</accession>
<evidence type="ECO:0000256" key="2">
    <source>
        <dbReference type="ARBA" id="ARBA00022553"/>
    </source>
</evidence>
<keyword evidence="5" id="KW-1133">Transmembrane helix</keyword>
<evidence type="ECO:0000256" key="9">
    <source>
        <dbReference type="SAM" id="MobiDB-lite"/>
    </source>
</evidence>
<feature type="region of interest" description="Disordered" evidence="9">
    <location>
        <begin position="774"/>
        <end position="800"/>
    </location>
</feature>
<evidence type="ECO:0000259" key="10">
    <source>
        <dbReference type="Pfam" id="PF09238"/>
    </source>
</evidence>
<dbReference type="InterPro" id="IPR015319">
    <property type="entry name" value="IL-4_rcpt-alpha_N"/>
</dbReference>
<organism evidence="11 12">
    <name type="scientific">Pogona vitticeps</name>
    <name type="common">central bearded dragon</name>
    <dbReference type="NCBI Taxonomy" id="103695"/>
    <lineage>
        <taxon>Eukaryota</taxon>
        <taxon>Metazoa</taxon>
        <taxon>Chordata</taxon>
        <taxon>Craniata</taxon>
        <taxon>Vertebrata</taxon>
        <taxon>Euteleostomi</taxon>
        <taxon>Lepidosauria</taxon>
        <taxon>Squamata</taxon>
        <taxon>Bifurcata</taxon>
        <taxon>Unidentata</taxon>
        <taxon>Episquamata</taxon>
        <taxon>Toxicofera</taxon>
        <taxon>Iguania</taxon>
        <taxon>Acrodonta</taxon>
        <taxon>Agamidae</taxon>
        <taxon>Amphibolurinae</taxon>
        <taxon>Pogona</taxon>
    </lineage>
</organism>
<evidence type="ECO:0000256" key="8">
    <source>
        <dbReference type="ARBA" id="ARBA00023170"/>
    </source>
</evidence>
<dbReference type="InterPro" id="IPR013783">
    <property type="entry name" value="Ig-like_fold"/>
</dbReference>
<keyword evidence="8 12" id="KW-0675">Receptor</keyword>
<dbReference type="SUPFAM" id="SSF49265">
    <property type="entry name" value="Fibronectin type III"/>
    <property type="match status" value="2"/>
</dbReference>
<evidence type="ECO:0000256" key="6">
    <source>
        <dbReference type="ARBA" id="ARBA00023136"/>
    </source>
</evidence>
<evidence type="ECO:0000256" key="5">
    <source>
        <dbReference type="ARBA" id="ARBA00022989"/>
    </source>
</evidence>
<dbReference type="Gene3D" id="2.60.40.10">
    <property type="entry name" value="Immunoglobulins"/>
    <property type="match status" value="2"/>
</dbReference>
<dbReference type="PROSITE" id="PS01355">
    <property type="entry name" value="HEMATOPO_REC_S_F1"/>
    <property type="match status" value="1"/>
</dbReference>
<dbReference type="Proteomes" id="UP001652642">
    <property type="component" value="Chromosome 13"/>
</dbReference>
<keyword evidence="3" id="KW-0812">Transmembrane</keyword>
<gene>
    <name evidence="12" type="primary">IL4R</name>
</gene>
<dbReference type="GO" id="GO:0002532">
    <property type="term" value="P:production of molecular mediator involved in inflammatory response"/>
    <property type="evidence" value="ECO:0007669"/>
    <property type="project" value="InterPro"/>
</dbReference>
<dbReference type="PANTHER" id="PTHR23037">
    <property type="entry name" value="CYTOKINE RECEPTOR"/>
    <property type="match status" value="1"/>
</dbReference>
<dbReference type="Pfam" id="PF09238">
    <property type="entry name" value="IL4Ra_N"/>
    <property type="match status" value="1"/>
</dbReference>
<keyword evidence="4" id="KW-0732">Signal</keyword>
<evidence type="ECO:0000256" key="4">
    <source>
        <dbReference type="ARBA" id="ARBA00022729"/>
    </source>
</evidence>
<evidence type="ECO:0000313" key="11">
    <source>
        <dbReference type="Proteomes" id="UP001652642"/>
    </source>
</evidence>
<keyword evidence="11" id="KW-1185">Reference proteome</keyword>
<feature type="domain" description="Interleukin-4 receptor alpha N-terminal" evidence="10">
    <location>
        <begin position="76"/>
        <end position="142"/>
    </location>
</feature>
<dbReference type="InterPro" id="IPR036116">
    <property type="entry name" value="FN3_sf"/>
</dbReference>
<evidence type="ECO:0000313" key="12">
    <source>
        <dbReference type="RefSeq" id="XP_020660459.2"/>
    </source>
</evidence>
<comment type="subcellular location">
    <subcellularLocation>
        <location evidence="1">Membrane</location>
        <topology evidence="1">Single-pass membrane protein</topology>
    </subcellularLocation>
</comment>
<sequence>MKGERGFRLLYVFIPVNPRGGVNPANPGFRLPRGHLLASSGSKALDFLWRENAPPGRGLVPRKSAILKGVPTNDVQPTCYTDYAAELACCWEAAPSANCTEAFLLRYQTDASGELQECLPKNVRGPGPGSWCTCAFPVASPFRIVLDRITTRNRTEVWQTKAENKVKPRPLVNLTVAKKSHSFLLTWKKDYVADSILHKTKANYEVAYWLQGQEEKLAKCPGKDGVCCSHWCRTPDTEPPCLAVRQASTEVSSGYEIYASQLAPHSNYMASVRYRLVLWETVWSEWSSPCTWYNDLELGDDEHRNDLLWVCVPVVAVILTCYICLGRVKKWQDSIPHPVILMGKQVPSPSFPKKERKPSPYGIKALLCDLCNRNGREFQGRRPPAPASGHTTMTTTTQENEPPAQPERVLWPEIPLIERLPVTCSFETGTEPQTQQEKVEGHRHVPHANAMASLFRDAVTGDLSPADTRGLELWPEVQEGPRCPRQPPPENVPQAPRLFPEWSLDVHSDRGGRATMEGSSEPGYHKTIMEEPTVAAAGPAPKQGLSCDPAASEVGFQSLLLPPESPSAPGGAAHLKSTGPCPNGQAGVLHPTPAHGYKSFSSLSQHMANFCEALEGQPSLPRGDQIQLLGSDGGGNQSLLLSPRVCGLNSLFPGCQDALPWLSSGKGAAATPLILTPLKEDSFGHIPVGRGTTPCPEALSPPGYRSLASLLQNGAGGMHPSSLGLESPYKPLHSVLRSGPTEPPPPLLLGPGLSEKASGIATWPGVLWDATLGLRQPSDSVEEEEEEEEDFPGDRELPCI</sequence>
<name>A0A6J0UQL9_9SAUR</name>
<dbReference type="PANTHER" id="PTHR23037:SF32">
    <property type="entry name" value="INTERLEUKIN-4 RECEPTOR SUBUNIT ALPHA"/>
    <property type="match status" value="1"/>
</dbReference>
<feature type="compositionally biased region" description="Acidic residues" evidence="9">
    <location>
        <begin position="780"/>
        <end position="791"/>
    </location>
</feature>
<protein>
    <submittedName>
        <fullName evidence="12">Interleukin-4 receptor subunit alpha isoform X1</fullName>
    </submittedName>
</protein>
<dbReference type="CTD" id="3566"/>
<keyword evidence="7" id="KW-1015">Disulfide bond</keyword>
<reference evidence="12" key="1">
    <citation type="submission" date="2025-08" db="UniProtKB">
        <authorList>
            <consortium name="RefSeq"/>
        </authorList>
    </citation>
    <scope>IDENTIFICATION</scope>
</reference>
<evidence type="ECO:0000256" key="7">
    <source>
        <dbReference type="ARBA" id="ARBA00023157"/>
    </source>
</evidence>
<keyword evidence="2" id="KW-0597">Phosphoprotein</keyword>
<proteinExistence type="predicted"/>
<keyword evidence="6" id="KW-0472">Membrane</keyword>
<dbReference type="InterPro" id="IPR003531">
    <property type="entry name" value="Hempt_rcpt_S_F1_CS"/>
</dbReference>
<evidence type="ECO:0000256" key="1">
    <source>
        <dbReference type="ARBA" id="ARBA00004167"/>
    </source>
</evidence>
<dbReference type="GeneID" id="110085007"/>
<dbReference type="RefSeq" id="XP_020660459.2">
    <property type="nucleotide sequence ID" value="XM_020804800.2"/>
</dbReference>
<dbReference type="AlphaFoldDB" id="A0A6J0UQL9"/>